<dbReference type="EMBL" id="MFBN01000005">
    <property type="protein sequence ID" value="OGD95928.1"/>
    <property type="molecule type" value="Genomic_DNA"/>
</dbReference>
<organism evidence="5 6">
    <name type="scientific">Candidatus Curtissbacteria bacterium RIFCSPLOWO2_01_FULL_37_9</name>
    <dbReference type="NCBI Taxonomy" id="1797724"/>
    <lineage>
        <taxon>Bacteria</taxon>
        <taxon>Candidatus Curtissiibacteriota</taxon>
    </lineage>
</organism>
<keyword evidence="3 5" id="KW-0067">ATP-binding</keyword>
<dbReference type="STRING" id="1797724.A3A48_03790"/>
<dbReference type="InterPro" id="IPR003593">
    <property type="entry name" value="AAA+_ATPase"/>
</dbReference>
<protein>
    <submittedName>
        <fullName evidence="5">ABC transporter ATP-binding protein</fullName>
    </submittedName>
</protein>
<sequence>MSVVSAKNITKTFGEAPNKTIVLKNISLQINKGEFLSIIGPSGSGKSTLMYLLGLLDVPTKGAIYINGQKTKDISEKDRAKLRNREIGFVFQTYNLLPRTSALANVMLPLNYSNVSRDERKSKAMKLLKDVGLSHRISSFPSQLSGGEQQRVAIARSLICGPSIILADEPTGNLDTKTGEQIINIISQLNKQGKTIVLVTHDNNIAKKTNRIVTIKDGQVLSDKKNR</sequence>
<dbReference type="PROSITE" id="PS50893">
    <property type="entry name" value="ABC_TRANSPORTER_2"/>
    <property type="match status" value="1"/>
</dbReference>
<accession>A0A1F5GVP6</accession>
<dbReference type="InterPro" id="IPR015854">
    <property type="entry name" value="ABC_transpr_LolD-like"/>
</dbReference>
<dbReference type="PROSITE" id="PS00211">
    <property type="entry name" value="ABC_TRANSPORTER_1"/>
    <property type="match status" value="1"/>
</dbReference>
<dbReference type="AlphaFoldDB" id="A0A1F5GVP6"/>
<dbReference type="GO" id="GO:0016887">
    <property type="term" value="F:ATP hydrolysis activity"/>
    <property type="evidence" value="ECO:0007669"/>
    <property type="project" value="InterPro"/>
</dbReference>
<dbReference type="Pfam" id="PF00005">
    <property type="entry name" value="ABC_tran"/>
    <property type="match status" value="1"/>
</dbReference>
<gene>
    <name evidence="5" type="ORF">A3A48_03790</name>
</gene>
<dbReference type="GO" id="GO:0005886">
    <property type="term" value="C:plasma membrane"/>
    <property type="evidence" value="ECO:0007669"/>
    <property type="project" value="TreeGrafter"/>
</dbReference>
<feature type="domain" description="ABC transporter" evidence="4">
    <location>
        <begin position="4"/>
        <end position="227"/>
    </location>
</feature>
<dbReference type="InterPro" id="IPR003439">
    <property type="entry name" value="ABC_transporter-like_ATP-bd"/>
</dbReference>
<evidence type="ECO:0000313" key="5">
    <source>
        <dbReference type="EMBL" id="OGD95928.1"/>
    </source>
</evidence>
<dbReference type="GO" id="GO:0098796">
    <property type="term" value="C:membrane protein complex"/>
    <property type="evidence" value="ECO:0007669"/>
    <property type="project" value="UniProtKB-ARBA"/>
</dbReference>
<dbReference type="SMART" id="SM00382">
    <property type="entry name" value="AAA"/>
    <property type="match status" value="1"/>
</dbReference>
<dbReference type="InterPro" id="IPR017871">
    <property type="entry name" value="ABC_transporter-like_CS"/>
</dbReference>
<reference evidence="5 6" key="1">
    <citation type="journal article" date="2016" name="Nat. Commun.">
        <title>Thousands of microbial genomes shed light on interconnected biogeochemical processes in an aquifer system.</title>
        <authorList>
            <person name="Anantharaman K."/>
            <person name="Brown C.T."/>
            <person name="Hug L.A."/>
            <person name="Sharon I."/>
            <person name="Castelle C.J."/>
            <person name="Probst A.J."/>
            <person name="Thomas B.C."/>
            <person name="Singh A."/>
            <person name="Wilkins M.J."/>
            <person name="Karaoz U."/>
            <person name="Brodie E.L."/>
            <person name="Williams K.H."/>
            <person name="Hubbard S.S."/>
            <person name="Banfield J.F."/>
        </authorList>
    </citation>
    <scope>NUCLEOTIDE SEQUENCE [LARGE SCALE GENOMIC DNA]</scope>
</reference>
<evidence type="ECO:0000313" key="6">
    <source>
        <dbReference type="Proteomes" id="UP000178336"/>
    </source>
</evidence>
<evidence type="ECO:0000256" key="1">
    <source>
        <dbReference type="ARBA" id="ARBA00022448"/>
    </source>
</evidence>
<dbReference type="SUPFAM" id="SSF52540">
    <property type="entry name" value="P-loop containing nucleoside triphosphate hydrolases"/>
    <property type="match status" value="1"/>
</dbReference>
<dbReference type="InterPro" id="IPR027417">
    <property type="entry name" value="P-loop_NTPase"/>
</dbReference>
<evidence type="ECO:0000259" key="4">
    <source>
        <dbReference type="PROSITE" id="PS50893"/>
    </source>
</evidence>
<dbReference type="Gene3D" id="3.40.50.300">
    <property type="entry name" value="P-loop containing nucleotide triphosphate hydrolases"/>
    <property type="match status" value="1"/>
</dbReference>
<dbReference type="FunFam" id="3.40.50.300:FF:000032">
    <property type="entry name" value="Export ABC transporter ATP-binding protein"/>
    <property type="match status" value="1"/>
</dbReference>
<dbReference type="PANTHER" id="PTHR24220">
    <property type="entry name" value="IMPORT ATP-BINDING PROTEIN"/>
    <property type="match status" value="1"/>
</dbReference>
<dbReference type="Proteomes" id="UP000178336">
    <property type="component" value="Unassembled WGS sequence"/>
</dbReference>
<keyword evidence="2" id="KW-0547">Nucleotide-binding</keyword>
<dbReference type="GO" id="GO:0005524">
    <property type="term" value="F:ATP binding"/>
    <property type="evidence" value="ECO:0007669"/>
    <property type="project" value="UniProtKB-KW"/>
</dbReference>
<comment type="caution">
    <text evidence="5">The sequence shown here is derived from an EMBL/GenBank/DDBJ whole genome shotgun (WGS) entry which is preliminary data.</text>
</comment>
<evidence type="ECO:0000256" key="3">
    <source>
        <dbReference type="ARBA" id="ARBA00022840"/>
    </source>
</evidence>
<proteinExistence type="predicted"/>
<dbReference type="CDD" id="cd03255">
    <property type="entry name" value="ABC_MJ0796_LolCDE_FtsE"/>
    <property type="match status" value="1"/>
</dbReference>
<name>A0A1F5GVP6_9BACT</name>
<keyword evidence="1" id="KW-0813">Transport</keyword>
<dbReference type="PANTHER" id="PTHR24220:SF86">
    <property type="entry name" value="ABC TRANSPORTER ABCH.1"/>
    <property type="match status" value="1"/>
</dbReference>
<dbReference type="InterPro" id="IPR017911">
    <property type="entry name" value="MacB-like_ATP-bd"/>
</dbReference>
<dbReference type="GO" id="GO:0022857">
    <property type="term" value="F:transmembrane transporter activity"/>
    <property type="evidence" value="ECO:0007669"/>
    <property type="project" value="TreeGrafter"/>
</dbReference>
<evidence type="ECO:0000256" key="2">
    <source>
        <dbReference type="ARBA" id="ARBA00022741"/>
    </source>
</evidence>